<evidence type="ECO:0008006" key="3">
    <source>
        <dbReference type="Google" id="ProtNLM"/>
    </source>
</evidence>
<comment type="caution">
    <text evidence="1">The sequence shown here is derived from an EMBL/GenBank/DDBJ whole genome shotgun (WGS) entry which is preliminary data.</text>
</comment>
<proteinExistence type="predicted"/>
<accession>A0AAE3HKY5</accession>
<sequence>MPLYDYYCADNRTTVEVQHPMTTILRTWGEVCYVAQIPLGETDPLAPVSKVIHAPHLSLPTGDSKLRETGFTKLVRRDKGVYENVTAAEGEARFLSADGEDAAPRFSDNIRD</sequence>
<keyword evidence="2" id="KW-1185">Reference proteome</keyword>
<dbReference type="Proteomes" id="UP001204445">
    <property type="component" value="Unassembled WGS sequence"/>
</dbReference>
<dbReference type="RefSeq" id="WP_259054456.1">
    <property type="nucleotide sequence ID" value="NZ_JANUCT010000005.1"/>
</dbReference>
<organism evidence="1 2">
    <name type="scientific">Methylohalomonas lacus</name>
    <dbReference type="NCBI Taxonomy" id="398773"/>
    <lineage>
        <taxon>Bacteria</taxon>
        <taxon>Pseudomonadati</taxon>
        <taxon>Pseudomonadota</taxon>
        <taxon>Gammaproteobacteria</taxon>
        <taxon>Methylohalomonadales</taxon>
        <taxon>Methylohalomonadaceae</taxon>
        <taxon>Methylohalomonas</taxon>
    </lineage>
</organism>
<evidence type="ECO:0000313" key="2">
    <source>
        <dbReference type="Proteomes" id="UP001204445"/>
    </source>
</evidence>
<reference evidence="1" key="1">
    <citation type="submission" date="2022-08" db="EMBL/GenBank/DDBJ databases">
        <title>Genomic Encyclopedia of Type Strains, Phase III (KMG-III): the genomes of soil and plant-associated and newly described type strains.</title>
        <authorList>
            <person name="Whitman W."/>
        </authorList>
    </citation>
    <scope>NUCLEOTIDE SEQUENCE</scope>
    <source>
        <strain evidence="1">HMT 1</strain>
    </source>
</reference>
<gene>
    <name evidence="1" type="ORF">J2T55_000865</name>
</gene>
<dbReference type="EMBL" id="JANUCT010000005">
    <property type="protein sequence ID" value="MCS3902857.1"/>
    <property type="molecule type" value="Genomic_DNA"/>
</dbReference>
<dbReference type="AlphaFoldDB" id="A0AAE3HKY5"/>
<evidence type="ECO:0000313" key="1">
    <source>
        <dbReference type="EMBL" id="MCS3902857.1"/>
    </source>
</evidence>
<name>A0AAE3HKY5_9GAMM</name>
<protein>
    <recommendedName>
        <fullName evidence="3">Zinc ribbon domain-containing protein</fullName>
    </recommendedName>
</protein>